<evidence type="ECO:0000259" key="3">
    <source>
        <dbReference type="Pfam" id="PF22009"/>
    </source>
</evidence>
<evidence type="ECO:0000256" key="1">
    <source>
        <dbReference type="SAM" id="MobiDB-lite"/>
    </source>
</evidence>
<proteinExistence type="predicted"/>
<keyword evidence="4" id="KW-1185">Reference proteome</keyword>
<organism evidence="4 5">
    <name type="scientific">Eublepharis macularius</name>
    <name type="common">Leopard gecko</name>
    <name type="synonym">Cyrtodactylus macularius</name>
    <dbReference type="NCBI Taxonomy" id="481883"/>
    <lineage>
        <taxon>Eukaryota</taxon>
        <taxon>Metazoa</taxon>
        <taxon>Chordata</taxon>
        <taxon>Craniata</taxon>
        <taxon>Vertebrata</taxon>
        <taxon>Euteleostomi</taxon>
        <taxon>Lepidosauria</taxon>
        <taxon>Squamata</taxon>
        <taxon>Bifurcata</taxon>
        <taxon>Gekkota</taxon>
        <taxon>Eublepharidae</taxon>
        <taxon>Eublepharinae</taxon>
        <taxon>Eublepharis</taxon>
    </lineage>
</organism>
<dbReference type="AlphaFoldDB" id="A0AA97J3L5"/>
<feature type="signal peptide" evidence="2">
    <location>
        <begin position="1"/>
        <end position="30"/>
    </location>
</feature>
<dbReference type="Gene3D" id="2.60.40.10">
    <property type="entry name" value="Immunoglobulins"/>
    <property type="match status" value="1"/>
</dbReference>
<accession>A0AA97J3L5</accession>
<dbReference type="InterPro" id="IPR013783">
    <property type="entry name" value="Ig-like_fold"/>
</dbReference>
<dbReference type="Pfam" id="PF22009">
    <property type="entry name" value="YLDV-IL18BP-like"/>
    <property type="match status" value="1"/>
</dbReference>
<evidence type="ECO:0000313" key="5">
    <source>
        <dbReference type="RefSeq" id="XP_054830767.1"/>
    </source>
</evidence>
<dbReference type="InterPro" id="IPR055139">
    <property type="entry name" value="IL18BP-like_dom"/>
</dbReference>
<dbReference type="RefSeq" id="XP_054830767.1">
    <property type="nucleotide sequence ID" value="XM_054974792.1"/>
</dbReference>
<dbReference type="SUPFAM" id="SSF48726">
    <property type="entry name" value="Immunoglobulin"/>
    <property type="match status" value="1"/>
</dbReference>
<feature type="compositionally biased region" description="Gly residues" evidence="1">
    <location>
        <begin position="143"/>
        <end position="155"/>
    </location>
</feature>
<dbReference type="Proteomes" id="UP001190640">
    <property type="component" value="Chromosome 3"/>
</dbReference>
<dbReference type="GeneID" id="129326577"/>
<evidence type="ECO:0000256" key="2">
    <source>
        <dbReference type="SAM" id="SignalP"/>
    </source>
</evidence>
<feature type="domain" description="Interleukin-18-binding protein-like" evidence="3">
    <location>
        <begin position="50"/>
        <end position="132"/>
    </location>
</feature>
<sequence length="155" mass="16723">MPAAPALPSRVHGLFLALLCSCTCLEGTGAKLQAFISSPLQISASFGQCFSVQCEGYTAFRSGNIYWLANGTFVEDLYPDGAVIEEDARKVKVPGRHLLQRELVFRSFSEQDLHTTFKCVILDPFGPAQKTLTWLPPKEDGPETGGSGSGGLEDP</sequence>
<feature type="region of interest" description="Disordered" evidence="1">
    <location>
        <begin position="133"/>
        <end position="155"/>
    </location>
</feature>
<protein>
    <submittedName>
        <fullName evidence="5">Interleukin-1 receptor type 2-like</fullName>
    </submittedName>
</protein>
<name>A0AA97J3L5_EUBMA</name>
<evidence type="ECO:0000313" key="4">
    <source>
        <dbReference type="Proteomes" id="UP001190640"/>
    </source>
</evidence>
<dbReference type="KEGG" id="emc:129326577"/>
<keyword evidence="2" id="KW-0732">Signal</keyword>
<dbReference type="InterPro" id="IPR036179">
    <property type="entry name" value="Ig-like_dom_sf"/>
</dbReference>
<feature type="chain" id="PRO_5041668759" evidence="2">
    <location>
        <begin position="31"/>
        <end position="155"/>
    </location>
</feature>
<gene>
    <name evidence="5" type="primary">LOC129326577</name>
</gene>
<reference evidence="5" key="1">
    <citation type="submission" date="2025-08" db="UniProtKB">
        <authorList>
            <consortium name="RefSeq"/>
        </authorList>
    </citation>
    <scope>IDENTIFICATION</scope>
    <source>
        <tissue evidence="5">Blood</tissue>
    </source>
</reference>